<dbReference type="GO" id="GO:0045892">
    <property type="term" value="P:negative regulation of DNA-templated transcription"/>
    <property type="evidence" value="ECO:0007669"/>
    <property type="project" value="TreeGrafter"/>
</dbReference>
<dbReference type="GO" id="GO:0003700">
    <property type="term" value="F:DNA-binding transcription factor activity"/>
    <property type="evidence" value="ECO:0007669"/>
    <property type="project" value="TreeGrafter"/>
</dbReference>
<evidence type="ECO:0000256" key="2">
    <source>
        <dbReference type="ARBA" id="ARBA00023015"/>
    </source>
</evidence>
<feature type="domain" description="IclR-ED" evidence="8">
    <location>
        <begin position="73"/>
        <end position="257"/>
    </location>
</feature>
<reference evidence="9" key="1">
    <citation type="submission" date="2021-01" db="EMBL/GenBank/DDBJ databases">
        <title>Whole genome shotgun sequence of Dactylosporangium siamense NBRC 106093.</title>
        <authorList>
            <person name="Komaki H."/>
            <person name="Tamura T."/>
        </authorList>
    </citation>
    <scope>NUCLEOTIDE SEQUENCE</scope>
    <source>
        <strain evidence="9">NBRC 106093</strain>
    </source>
</reference>
<keyword evidence="10" id="KW-1185">Reference proteome</keyword>
<dbReference type="PROSITE" id="PS51077">
    <property type="entry name" value="HTH_ICLR"/>
    <property type="match status" value="1"/>
</dbReference>
<dbReference type="SUPFAM" id="SSF55781">
    <property type="entry name" value="GAF domain-like"/>
    <property type="match status" value="1"/>
</dbReference>
<dbReference type="PANTHER" id="PTHR30136:SF24">
    <property type="entry name" value="HTH-TYPE TRANSCRIPTIONAL REPRESSOR ALLR"/>
    <property type="match status" value="1"/>
</dbReference>
<accession>A0A919PZ10</accession>
<evidence type="ECO:0000256" key="4">
    <source>
        <dbReference type="ARBA" id="ARBA00023163"/>
    </source>
</evidence>
<dbReference type="InterPro" id="IPR029016">
    <property type="entry name" value="GAF-like_dom_sf"/>
</dbReference>
<evidence type="ECO:0000313" key="9">
    <source>
        <dbReference type="EMBL" id="GIG52694.1"/>
    </source>
</evidence>
<feature type="domain" description="HTH iclR-type" evidence="7">
    <location>
        <begin position="10"/>
        <end position="72"/>
    </location>
</feature>
<dbReference type="InterPro" id="IPR014757">
    <property type="entry name" value="Tscrpt_reg_IclR_C"/>
</dbReference>
<sequence>MGKTGEEKPMHVVVRALAVLNHLSSYRQGLTLQQLHQQLEIPVGSMHRLLGTLEHEGFVSRSPTTKRYVLGANAVKLGHSDDYEPFLIQPPAALLEAERLLGETVVLTQLIDGRVVAVSIAGTKRPLRLFVRLGQEVPLHAAASARAILAYQDPALAEALLSSFPRPSFTAGTVRELNRIIDHLALIRERGFDVCDNELDEGVWAVSAPVHSGPAGRVSTAVTVCAAWSRVADPAERAAAARVVLDTAQRISREQGYDKPFAADPGVAELTDLFAGDAAAHGLPAGRAPRVSGVRAES</sequence>
<dbReference type="InterPro" id="IPR050707">
    <property type="entry name" value="HTH_MetabolicPath_Reg"/>
</dbReference>
<keyword evidence="4" id="KW-0804">Transcription</keyword>
<evidence type="ECO:0000256" key="1">
    <source>
        <dbReference type="ARBA" id="ARBA00022798"/>
    </source>
</evidence>
<dbReference type="Gene3D" id="3.30.450.40">
    <property type="match status" value="1"/>
</dbReference>
<protein>
    <recommendedName>
        <fullName evidence="6">Glycerol operon regulatory protein</fullName>
    </recommendedName>
</protein>
<dbReference type="InterPro" id="IPR005471">
    <property type="entry name" value="Tscrpt_reg_IclR_N"/>
</dbReference>
<gene>
    <name evidence="9" type="ORF">Dsi01nite_107350</name>
</gene>
<dbReference type="GO" id="GO:0003677">
    <property type="term" value="F:DNA binding"/>
    <property type="evidence" value="ECO:0007669"/>
    <property type="project" value="UniProtKB-KW"/>
</dbReference>
<keyword evidence="1" id="KW-0319">Glycerol metabolism</keyword>
<dbReference type="GO" id="GO:0006071">
    <property type="term" value="P:glycerol metabolic process"/>
    <property type="evidence" value="ECO:0007669"/>
    <property type="project" value="UniProtKB-KW"/>
</dbReference>
<evidence type="ECO:0000259" key="8">
    <source>
        <dbReference type="PROSITE" id="PS51078"/>
    </source>
</evidence>
<dbReference type="FunFam" id="1.10.10.10:FF:000056">
    <property type="entry name" value="IclR family transcriptional regulator"/>
    <property type="match status" value="1"/>
</dbReference>
<dbReference type="Proteomes" id="UP000660611">
    <property type="component" value="Unassembled WGS sequence"/>
</dbReference>
<name>A0A919PZ10_9ACTN</name>
<keyword evidence="3" id="KW-0238">DNA-binding</keyword>
<evidence type="ECO:0000256" key="3">
    <source>
        <dbReference type="ARBA" id="ARBA00023125"/>
    </source>
</evidence>
<proteinExistence type="predicted"/>
<organism evidence="9 10">
    <name type="scientific">Dactylosporangium siamense</name>
    <dbReference type="NCBI Taxonomy" id="685454"/>
    <lineage>
        <taxon>Bacteria</taxon>
        <taxon>Bacillati</taxon>
        <taxon>Actinomycetota</taxon>
        <taxon>Actinomycetes</taxon>
        <taxon>Micromonosporales</taxon>
        <taxon>Micromonosporaceae</taxon>
        <taxon>Dactylosporangium</taxon>
    </lineage>
</organism>
<dbReference type="RefSeq" id="WP_203854282.1">
    <property type="nucleotide sequence ID" value="NZ_BAAAVW010000002.1"/>
</dbReference>
<comment type="caution">
    <text evidence="9">The sequence shown here is derived from an EMBL/GenBank/DDBJ whole genome shotgun (WGS) entry which is preliminary data.</text>
</comment>
<dbReference type="PROSITE" id="PS51078">
    <property type="entry name" value="ICLR_ED"/>
    <property type="match status" value="1"/>
</dbReference>
<dbReference type="SMART" id="SM00346">
    <property type="entry name" value="HTH_ICLR"/>
    <property type="match status" value="1"/>
</dbReference>
<dbReference type="Gene3D" id="1.10.10.10">
    <property type="entry name" value="Winged helix-like DNA-binding domain superfamily/Winged helix DNA-binding domain"/>
    <property type="match status" value="1"/>
</dbReference>
<evidence type="ECO:0000313" key="10">
    <source>
        <dbReference type="Proteomes" id="UP000660611"/>
    </source>
</evidence>
<evidence type="ECO:0000256" key="5">
    <source>
        <dbReference type="ARBA" id="ARBA00058938"/>
    </source>
</evidence>
<dbReference type="Pfam" id="PF01614">
    <property type="entry name" value="IclR_C"/>
    <property type="match status" value="1"/>
</dbReference>
<keyword evidence="2" id="KW-0805">Transcription regulation</keyword>
<comment type="function">
    <text evidence="5">May be an activator protein for the gylABX operon.</text>
</comment>
<dbReference type="InterPro" id="IPR036390">
    <property type="entry name" value="WH_DNA-bd_sf"/>
</dbReference>
<evidence type="ECO:0000256" key="6">
    <source>
        <dbReference type="ARBA" id="ARBA00070406"/>
    </source>
</evidence>
<dbReference type="SUPFAM" id="SSF46785">
    <property type="entry name" value="Winged helix' DNA-binding domain"/>
    <property type="match status" value="1"/>
</dbReference>
<dbReference type="EMBL" id="BONQ01000185">
    <property type="protein sequence ID" value="GIG52694.1"/>
    <property type="molecule type" value="Genomic_DNA"/>
</dbReference>
<evidence type="ECO:0000259" key="7">
    <source>
        <dbReference type="PROSITE" id="PS51077"/>
    </source>
</evidence>
<dbReference type="PANTHER" id="PTHR30136">
    <property type="entry name" value="HELIX-TURN-HELIX TRANSCRIPTIONAL REGULATOR, ICLR FAMILY"/>
    <property type="match status" value="1"/>
</dbReference>
<dbReference type="Pfam" id="PF09339">
    <property type="entry name" value="HTH_IclR"/>
    <property type="match status" value="1"/>
</dbReference>
<dbReference type="AlphaFoldDB" id="A0A919PZ10"/>
<dbReference type="InterPro" id="IPR036388">
    <property type="entry name" value="WH-like_DNA-bd_sf"/>
</dbReference>